<gene>
    <name evidence="9" type="ORF">VB264_10060</name>
</gene>
<keyword evidence="4" id="KW-0233">DNA recombination</keyword>
<dbReference type="PROSITE" id="PS51900">
    <property type="entry name" value="CB"/>
    <property type="match status" value="1"/>
</dbReference>
<dbReference type="Pfam" id="PF13102">
    <property type="entry name" value="Phage_int_SAM_5"/>
    <property type="match status" value="1"/>
</dbReference>
<name>A0ABU5QN58_9BACT</name>
<dbReference type="InterPro" id="IPR050090">
    <property type="entry name" value="Tyrosine_recombinase_XerCD"/>
</dbReference>
<dbReference type="InterPro" id="IPR025269">
    <property type="entry name" value="SAM-like_dom"/>
</dbReference>
<comment type="caution">
    <text evidence="9">The sequence shown here is derived from an EMBL/GenBank/DDBJ whole genome shotgun (WGS) entry which is preliminary data.</text>
</comment>
<dbReference type="InterPro" id="IPR011010">
    <property type="entry name" value="DNA_brk_join_enz"/>
</dbReference>
<feature type="coiled-coil region" evidence="6">
    <location>
        <begin position="62"/>
        <end position="89"/>
    </location>
</feature>
<keyword evidence="10" id="KW-1185">Reference proteome</keyword>
<dbReference type="PROSITE" id="PS51898">
    <property type="entry name" value="TYR_RECOMBINASE"/>
    <property type="match status" value="1"/>
</dbReference>
<feature type="domain" description="Tyr recombinase" evidence="7">
    <location>
        <begin position="205"/>
        <end position="400"/>
    </location>
</feature>
<dbReference type="Pfam" id="PF00589">
    <property type="entry name" value="Phage_integrase"/>
    <property type="match status" value="1"/>
</dbReference>
<evidence type="ECO:0000259" key="7">
    <source>
        <dbReference type="PROSITE" id="PS51898"/>
    </source>
</evidence>
<evidence type="ECO:0000256" key="1">
    <source>
        <dbReference type="ARBA" id="ARBA00008857"/>
    </source>
</evidence>
<reference evidence="9 10" key="1">
    <citation type="submission" date="2023-12" db="EMBL/GenBank/DDBJ databases">
        <title>Novel species of the genus Arcicella isolated from rivers.</title>
        <authorList>
            <person name="Lu H."/>
        </authorList>
    </citation>
    <scope>NUCLEOTIDE SEQUENCE [LARGE SCALE GENOMIC DNA]</scope>
    <source>
        <strain evidence="9 10">LMG 21963</strain>
    </source>
</reference>
<dbReference type="EMBL" id="JAYFUL010000012">
    <property type="protein sequence ID" value="MEA5258124.1"/>
    <property type="molecule type" value="Genomic_DNA"/>
</dbReference>
<evidence type="ECO:0000256" key="3">
    <source>
        <dbReference type="ARBA" id="ARBA00023125"/>
    </source>
</evidence>
<dbReference type="InterPro" id="IPR010998">
    <property type="entry name" value="Integrase_recombinase_N"/>
</dbReference>
<comment type="similarity">
    <text evidence="1">Belongs to the 'phage' integrase family.</text>
</comment>
<evidence type="ECO:0000256" key="4">
    <source>
        <dbReference type="ARBA" id="ARBA00023172"/>
    </source>
</evidence>
<dbReference type="SUPFAM" id="SSF56349">
    <property type="entry name" value="DNA breaking-rejoining enzymes"/>
    <property type="match status" value="1"/>
</dbReference>
<keyword evidence="2" id="KW-0229">DNA integration</keyword>
<feature type="domain" description="Core-binding (CB)" evidence="8">
    <location>
        <begin position="101"/>
        <end position="185"/>
    </location>
</feature>
<accession>A0ABU5QN58</accession>
<keyword evidence="6" id="KW-0175">Coiled coil</keyword>
<dbReference type="InterPro" id="IPR013762">
    <property type="entry name" value="Integrase-like_cat_sf"/>
</dbReference>
<evidence type="ECO:0000256" key="6">
    <source>
        <dbReference type="SAM" id="Coils"/>
    </source>
</evidence>
<dbReference type="Gene3D" id="1.10.443.10">
    <property type="entry name" value="Intergrase catalytic core"/>
    <property type="match status" value="1"/>
</dbReference>
<dbReference type="RefSeq" id="WP_323248990.1">
    <property type="nucleotide sequence ID" value="NZ_JAYFUL010000012.1"/>
</dbReference>
<protein>
    <submittedName>
        <fullName evidence="9">Site-specific integrase</fullName>
    </submittedName>
</protein>
<dbReference type="PANTHER" id="PTHR30349:SF64">
    <property type="entry name" value="PROPHAGE INTEGRASE INTD-RELATED"/>
    <property type="match status" value="1"/>
</dbReference>
<evidence type="ECO:0000313" key="10">
    <source>
        <dbReference type="Proteomes" id="UP001304671"/>
    </source>
</evidence>
<evidence type="ECO:0000313" key="9">
    <source>
        <dbReference type="EMBL" id="MEA5258124.1"/>
    </source>
</evidence>
<dbReference type="Gene3D" id="1.10.150.130">
    <property type="match status" value="1"/>
</dbReference>
<evidence type="ECO:0000256" key="5">
    <source>
        <dbReference type="PROSITE-ProRule" id="PRU01248"/>
    </source>
</evidence>
<dbReference type="Pfam" id="PF17293">
    <property type="entry name" value="Arm-DNA-bind_5"/>
    <property type="match status" value="1"/>
</dbReference>
<dbReference type="InterPro" id="IPR044068">
    <property type="entry name" value="CB"/>
</dbReference>
<dbReference type="Proteomes" id="UP001304671">
    <property type="component" value="Unassembled WGS sequence"/>
</dbReference>
<dbReference type="PANTHER" id="PTHR30349">
    <property type="entry name" value="PHAGE INTEGRASE-RELATED"/>
    <property type="match status" value="1"/>
</dbReference>
<keyword evidence="3 5" id="KW-0238">DNA-binding</keyword>
<sequence>MASVSIVLRKTPNKEGKHNLYLRIIKDRKISQTSIGHSILLKDWDGAKQIVKKSHPNSARLNNLIAKKVAEATDKLVEMEANNTDTSAKAIKKAVTASKDRTFFKQAELYLNQLKATGKFNQRSADEPRVKKFKTFLKNEDINFSEISPGLLKNFKAYLIGTFGITERTAVNHLIVIRTIYNRAIADGITDRKNYPFGKGKTVIKFPDSLKIGLNAEEVKLLEELDLPSGENHARNLWLVSFYFAGMRISDVLRLKWSDFQNDRLYYTMGKNLKAGSLKVPDKVLEILKQYPQGSNAHDLVFFDLAKMPDLSKLYEVQSYIKSRVRSCNDYLKIVANKMGLTKALSMHIARHTFAQISADRIPANVLQKLYRHTDIKTTMQYQSNFMTKMTDDALEAVINL</sequence>
<dbReference type="InterPro" id="IPR002104">
    <property type="entry name" value="Integrase_catalytic"/>
</dbReference>
<dbReference type="InterPro" id="IPR035386">
    <property type="entry name" value="Arm-DNA-bind_5"/>
</dbReference>
<evidence type="ECO:0000256" key="2">
    <source>
        <dbReference type="ARBA" id="ARBA00022908"/>
    </source>
</evidence>
<proteinExistence type="inferred from homology"/>
<organism evidence="9 10">
    <name type="scientific">Arcicella aquatica</name>
    <dbReference type="NCBI Taxonomy" id="217141"/>
    <lineage>
        <taxon>Bacteria</taxon>
        <taxon>Pseudomonadati</taxon>
        <taxon>Bacteroidota</taxon>
        <taxon>Cytophagia</taxon>
        <taxon>Cytophagales</taxon>
        <taxon>Flectobacillaceae</taxon>
        <taxon>Arcicella</taxon>
    </lineage>
</organism>
<evidence type="ECO:0000259" key="8">
    <source>
        <dbReference type="PROSITE" id="PS51900"/>
    </source>
</evidence>